<evidence type="ECO:0000259" key="6">
    <source>
        <dbReference type="PROSITE" id="PS50048"/>
    </source>
</evidence>
<dbReference type="KEGG" id="ngr:NAEGRDRAFT_63966"/>
<evidence type="ECO:0000256" key="3">
    <source>
        <dbReference type="ARBA" id="ARBA00023125"/>
    </source>
</evidence>
<dbReference type="EMBL" id="GG738852">
    <property type="protein sequence ID" value="EFC48021.1"/>
    <property type="molecule type" value="Genomic_DNA"/>
</dbReference>
<dbReference type="GeneID" id="8860566"/>
<dbReference type="OrthoDB" id="40579at2759"/>
<evidence type="ECO:0000313" key="7">
    <source>
        <dbReference type="EMBL" id="EFC48021.1"/>
    </source>
</evidence>
<gene>
    <name evidence="7" type="ORF">NAEGRDRAFT_63966</name>
</gene>
<protein>
    <submittedName>
        <fullName evidence="7">Predicted protein</fullName>
    </submittedName>
</protein>
<dbReference type="GO" id="GO:0000981">
    <property type="term" value="F:DNA-binding transcription factor activity, RNA polymerase II-specific"/>
    <property type="evidence" value="ECO:0007669"/>
    <property type="project" value="InterPro"/>
</dbReference>
<evidence type="ECO:0000256" key="1">
    <source>
        <dbReference type="ARBA" id="ARBA00004123"/>
    </source>
</evidence>
<dbReference type="OMA" id="DAYYEIV"/>
<dbReference type="GO" id="GO:0003677">
    <property type="term" value="F:DNA binding"/>
    <property type="evidence" value="ECO:0007669"/>
    <property type="project" value="UniProtKB-KW"/>
</dbReference>
<dbReference type="SUPFAM" id="SSF57701">
    <property type="entry name" value="Zn2/Cys6 DNA-binding domain"/>
    <property type="match status" value="1"/>
</dbReference>
<keyword evidence="3" id="KW-0238">DNA-binding</keyword>
<feature type="compositionally biased region" description="Low complexity" evidence="5">
    <location>
        <begin position="114"/>
        <end position="127"/>
    </location>
</feature>
<dbReference type="AlphaFoldDB" id="D2V503"/>
<dbReference type="RefSeq" id="XP_002680765.1">
    <property type="nucleotide sequence ID" value="XM_002680719.1"/>
</dbReference>
<keyword evidence="4" id="KW-0539">Nucleus</keyword>
<keyword evidence="2" id="KW-0479">Metal-binding</keyword>
<reference evidence="7 8" key="1">
    <citation type="journal article" date="2010" name="Cell">
        <title>The genome of Naegleria gruberi illuminates early eukaryotic versatility.</title>
        <authorList>
            <person name="Fritz-Laylin L.K."/>
            <person name="Prochnik S.E."/>
            <person name="Ginger M.L."/>
            <person name="Dacks J.B."/>
            <person name="Carpenter M.L."/>
            <person name="Field M.C."/>
            <person name="Kuo A."/>
            <person name="Paredez A."/>
            <person name="Chapman J."/>
            <person name="Pham J."/>
            <person name="Shu S."/>
            <person name="Neupane R."/>
            <person name="Cipriano M."/>
            <person name="Mancuso J."/>
            <person name="Tu H."/>
            <person name="Salamov A."/>
            <person name="Lindquist E."/>
            <person name="Shapiro H."/>
            <person name="Lucas S."/>
            <person name="Grigoriev I.V."/>
            <person name="Cande W.Z."/>
            <person name="Fulton C."/>
            <person name="Rokhsar D.S."/>
            <person name="Dawson S.C."/>
        </authorList>
    </citation>
    <scope>NUCLEOTIDE SEQUENCE [LARGE SCALE GENOMIC DNA]</scope>
    <source>
        <strain evidence="7 8">NEG-M</strain>
    </source>
</reference>
<dbReference type="InterPro" id="IPR050987">
    <property type="entry name" value="AtrR-like"/>
</dbReference>
<dbReference type="InterPro" id="IPR036864">
    <property type="entry name" value="Zn2-C6_fun-type_DNA-bd_sf"/>
</dbReference>
<dbReference type="GO" id="GO:0005634">
    <property type="term" value="C:nucleus"/>
    <property type="evidence" value="ECO:0007669"/>
    <property type="project" value="UniProtKB-SubCell"/>
</dbReference>
<name>D2V503_NAEGR</name>
<feature type="compositionally biased region" description="Polar residues" evidence="5">
    <location>
        <begin position="129"/>
        <end position="143"/>
    </location>
</feature>
<comment type="subcellular location">
    <subcellularLocation>
        <location evidence="1">Nucleus</location>
    </subcellularLocation>
</comment>
<dbReference type="InParanoid" id="D2V503"/>
<dbReference type="InterPro" id="IPR001138">
    <property type="entry name" value="Zn2Cys6_DnaBD"/>
</dbReference>
<accession>D2V503</accession>
<dbReference type="CDD" id="cd00067">
    <property type="entry name" value="GAL4"/>
    <property type="match status" value="1"/>
</dbReference>
<sequence length="481" mass="54822">MPKSHEVWSEAQFVNVGQGMNTATHKYTTSTNEELFPIACGQCRKLHKRCDKKLPSCSKCVSKGLTCTYQEPKKKGRTKGSKNHVTSTEGNSKNQQSNSGENTPSPLNRDDNSNENSSSPPSVVVENIPQCQSSSQNSNVKTPYGTNLVNISNNLVNNVMNPITSVENMLSQTPSFLRTMRMNLIDAYYEIVSLGYPLIERSELERYMFSQDQLNDRKEILAFVLSIQGLCQQRFGYSDLATDSIEKSALVLKDCFDGYSDFYTAATYSNFAYYFLGEGDTKKSRFYNHFVEFYLKELDEFANIYQQNLRWIKLLVDYLGNPRFPYLSPVDLIGFFNSVVDKDMPTEWKNALFDFAGTNISNCEERLAIFHCITDSMQKMRRGSLISSIIYDVIYGVLKTGLSISIYSFVDLIHFRQTIFDLIVKMFNISDNEYFSFSPPIVIPYMIVSAKILLEMEKVIATGELNTNGIDYYNSKTLRHI</sequence>
<evidence type="ECO:0000256" key="4">
    <source>
        <dbReference type="ARBA" id="ARBA00023242"/>
    </source>
</evidence>
<dbReference type="VEuPathDB" id="AmoebaDB:NAEGRDRAFT_63966"/>
<dbReference type="GO" id="GO:0008270">
    <property type="term" value="F:zinc ion binding"/>
    <property type="evidence" value="ECO:0007669"/>
    <property type="project" value="InterPro"/>
</dbReference>
<organism evidence="8">
    <name type="scientific">Naegleria gruberi</name>
    <name type="common">Amoeba</name>
    <dbReference type="NCBI Taxonomy" id="5762"/>
    <lineage>
        <taxon>Eukaryota</taxon>
        <taxon>Discoba</taxon>
        <taxon>Heterolobosea</taxon>
        <taxon>Tetramitia</taxon>
        <taxon>Eutetramitia</taxon>
        <taxon>Vahlkampfiidae</taxon>
        <taxon>Naegleria</taxon>
    </lineage>
</organism>
<evidence type="ECO:0000256" key="5">
    <source>
        <dbReference type="SAM" id="MobiDB-lite"/>
    </source>
</evidence>
<dbReference type="PROSITE" id="PS50048">
    <property type="entry name" value="ZN2_CY6_FUNGAL_2"/>
    <property type="match status" value="1"/>
</dbReference>
<dbReference type="Pfam" id="PF00172">
    <property type="entry name" value="Zn_clus"/>
    <property type="match status" value="1"/>
</dbReference>
<evidence type="ECO:0000256" key="2">
    <source>
        <dbReference type="ARBA" id="ARBA00022723"/>
    </source>
</evidence>
<keyword evidence="8" id="KW-1185">Reference proteome</keyword>
<dbReference type="Gene3D" id="4.10.240.10">
    <property type="entry name" value="Zn(2)-C6 fungal-type DNA-binding domain"/>
    <property type="match status" value="1"/>
</dbReference>
<dbReference type="PANTHER" id="PTHR46910:SF3">
    <property type="entry name" value="HALOTOLERANCE PROTEIN 9-RELATED"/>
    <property type="match status" value="1"/>
</dbReference>
<feature type="compositionally biased region" description="Polar residues" evidence="5">
    <location>
        <begin position="83"/>
        <end position="106"/>
    </location>
</feature>
<dbReference type="Proteomes" id="UP000006671">
    <property type="component" value="Unassembled WGS sequence"/>
</dbReference>
<feature type="domain" description="Zn(2)-C6 fungal-type" evidence="6">
    <location>
        <begin position="39"/>
        <end position="69"/>
    </location>
</feature>
<dbReference type="PROSITE" id="PS00463">
    <property type="entry name" value="ZN2_CY6_FUNGAL_1"/>
    <property type="match status" value="1"/>
</dbReference>
<evidence type="ECO:0000313" key="8">
    <source>
        <dbReference type="Proteomes" id="UP000006671"/>
    </source>
</evidence>
<dbReference type="SMART" id="SM00066">
    <property type="entry name" value="GAL4"/>
    <property type="match status" value="1"/>
</dbReference>
<proteinExistence type="predicted"/>
<dbReference type="PANTHER" id="PTHR46910">
    <property type="entry name" value="TRANSCRIPTION FACTOR PDR1"/>
    <property type="match status" value="1"/>
</dbReference>
<feature type="region of interest" description="Disordered" evidence="5">
    <location>
        <begin position="71"/>
        <end position="143"/>
    </location>
</feature>